<feature type="transmembrane region" description="Helical" evidence="1">
    <location>
        <begin position="30"/>
        <end position="57"/>
    </location>
</feature>
<sequence>MTTATVSPAVHANAAPGPSRIGSVLRLHTVAWPLLVAWPVGLLAVSFAISWTIYYLIGTDEGAGFTGSIAALLGFVIAFYVQALTQSFPFALGLSVTRREFYTATLLMALGQSAIFAVAVQVLSVIESATDGWGVYMRMFGLARYVTDNPVLQLLSGFAILLLTSGIAVVAGAIYQRWRTTGLLAAGTTLFCTVGLAAVVITWARWWPEIGSWFVDVPRAVPLVALPLTLAVFALACGWVALRRATP</sequence>
<gene>
    <name evidence="2" type="ORF">ACFO6S_04880</name>
</gene>
<keyword evidence="1" id="KW-0472">Membrane</keyword>
<comment type="caution">
    <text evidence="2">The sequence shown here is derived from an EMBL/GenBank/DDBJ whole genome shotgun (WGS) entry which is preliminary data.</text>
</comment>
<keyword evidence="3" id="KW-1185">Reference proteome</keyword>
<feature type="transmembrane region" description="Helical" evidence="1">
    <location>
        <begin position="182"/>
        <end position="204"/>
    </location>
</feature>
<feature type="transmembrane region" description="Helical" evidence="1">
    <location>
        <begin position="224"/>
        <end position="242"/>
    </location>
</feature>
<evidence type="ECO:0000313" key="3">
    <source>
        <dbReference type="Proteomes" id="UP001595914"/>
    </source>
</evidence>
<feature type="transmembrane region" description="Helical" evidence="1">
    <location>
        <begin position="154"/>
        <end position="175"/>
    </location>
</feature>
<name>A0ABV9FMF2_9NOCA</name>
<keyword evidence="1" id="KW-1133">Transmembrane helix</keyword>
<evidence type="ECO:0000256" key="1">
    <source>
        <dbReference type="SAM" id="Phobius"/>
    </source>
</evidence>
<protein>
    <submittedName>
        <fullName evidence="2">ABC transporter permease</fullName>
    </submittedName>
</protein>
<organism evidence="2 3">
    <name type="scientific">Rhodococcus kronopolitis</name>
    <dbReference type="NCBI Taxonomy" id="1460226"/>
    <lineage>
        <taxon>Bacteria</taxon>
        <taxon>Bacillati</taxon>
        <taxon>Actinomycetota</taxon>
        <taxon>Actinomycetes</taxon>
        <taxon>Mycobacteriales</taxon>
        <taxon>Nocardiaceae</taxon>
        <taxon>Rhodococcus</taxon>
    </lineage>
</organism>
<dbReference type="RefSeq" id="WP_378414662.1">
    <property type="nucleotide sequence ID" value="NZ_JBHSFO010000002.1"/>
</dbReference>
<dbReference type="EMBL" id="JBHSFO010000002">
    <property type="protein sequence ID" value="MFC4603018.1"/>
    <property type="molecule type" value="Genomic_DNA"/>
</dbReference>
<dbReference type="Proteomes" id="UP001595914">
    <property type="component" value="Unassembled WGS sequence"/>
</dbReference>
<feature type="transmembrane region" description="Helical" evidence="1">
    <location>
        <begin position="101"/>
        <end position="126"/>
    </location>
</feature>
<reference evidence="3" key="1">
    <citation type="journal article" date="2019" name="Int. J. Syst. Evol. Microbiol.">
        <title>The Global Catalogue of Microorganisms (GCM) 10K type strain sequencing project: providing services to taxonomists for standard genome sequencing and annotation.</title>
        <authorList>
            <consortium name="The Broad Institute Genomics Platform"/>
            <consortium name="The Broad Institute Genome Sequencing Center for Infectious Disease"/>
            <person name="Wu L."/>
            <person name="Ma J."/>
        </authorList>
    </citation>
    <scope>NUCLEOTIDE SEQUENCE [LARGE SCALE GENOMIC DNA]</scope>
    <source>
        <strain evidence="3">CCUG 54520</strain>
    </source>
</reference>
<accession>A0ABV9FMF2</accession>
<proteinExistence type="predicted"/>
<keyword evidence="1" id="KW-0812">Transmembrane</keyword>
<evidence type="ECO:0000313" key="2">
    <source>
        <dbReference type="EMBL" id="MFC4603018.1"/>
    </source>
</evidence>